<sequence length="97" mass="10289">MATYISLLSLTEQGIKTIKDLPARVAAGRQAVEAMGGKIVQYYLTLGSQDAVVVFELPDDETAASMVLAQAGLGNLRSTTMRAFTEAEIPGVLSKMP</sequence>
<evidence type="ECO:0000313" key="1">
    <source>
        <dbReference type="EMBL" id="SVA63324.1"/>
    </source>
</evidence>
<dbReference type="EMBL" id="UINC01014942">
    <property type="protein sequence ID" value="SVA63324.1"/>
    <property type="molecule type" value="Genomic_DNA"/>
</dbReference>
<dbReference type="AlphaFoldDB" id="A0A381XEZ3"/>
<gene>
    <name evidence="1" type="ORF">METZ01_LOCUS116178</name>
</gene>
<dbReference type="Pfam" id="PF08734">
    <property type="entry name" value="GYD"/>
    <property type="match status" value="1"/>
</dbReference>
<name>A0A381XEZ3_9ZZZZ</name>
<accession>A0A381XEZ3</accession>
<proteinExistence type="predicted"/>
<dbReference type="InterPro" id="IPR014845">
    <property type="entry name" value="GYD/TTHA1554"/>
</dbReference>
<evidence type="ECO:0008006" key="2">
    <source>
        <dbReference type="Google" id="ProtNLM"/>
    </source>
</evidence>
<protein>
    <recommendedName>
        <fullName evidence="2">GYD domain-containing protein</fullName>
    </recommendedName>
</protein>
<reference evidence="1" key="1">
    <citation type="submission" date="2018-05" db="EMBL/GenBank/DDBJ databases">
        <authorList>
            <person name="Lanie J.A."/>
            <person name="Ng W.-L."/>
            <person name="Kazmierczak K.M."/>
            <person name="Andrzejewski T.M."/>
            <person name="Davidsen T.M."/>
            <person name="Wayne K.J."/>
            <person name="Tettelin H."/>
            <person name="Glass J.I."/>
            <person name="Rusch D."/>
            <person name="Podicherti R."/>
            <person name="Tsui H.-C.T."/>
            <person name="Winkler M.E."/>
        </authorList>
    </citation>
    <scope>NUCLEOTIDE SEQUENCE</scope>
</reference>
<organism evidence="1">
    <name type="scientific">marine metagenome</name>
    <dbReference type="NCBI Taxonomy" id="408172"/>
    <lineage>
        <taxon>unclassified sequences</taxon>
        <taxon>metagenomes</taxon>
        <taxon>ecological metagenomes</taxon>
    </lineage>
</organism>